<dbReference type="PANTHER" id="PTHR21137:SF35">
    <property type="entry name" value="ODORANT RECEPTOR 19A-RELATED"/>
    <property type="match status" value="1"/>
</dbReference>
<dbReference type="OrthoDB" id="6604226at2759"/>
<dbReference type="RefSeq" id="XP_034114186.1">
    <property type="nucleotide sequence ID" value="XM_034258295.2"/>
</dbReference>
<sequence>MNYVREFKNLTPGELITSVQLMFNLPNCYIKAAILYFNLWRLEKAKEMLDDMDKSCTRQEEKLQVHRYVIRCNKIYLAFMSVYNFYPLSTFATAIINGVTPWSLYIPFLNWRDGTQQLWLAAIIEYILVIFPVYYNNATDIYPVIYGQTIRSHFDLLIKRIQRLRCDEDKSEDKNYEELTGCIKDHKRILEYCDILRPLISSTIFFQFLVVGMTFPFCYTCNLLDEDVDRLTLSIFQSNWLSASRRYKISLIYFLHKAQQPLKFTAGSIFEISLRTNISLAKFAFSVVTLVQKFNLAAKMERK</sequence>
<dbReference type="GO" id="GO:0004984">
    <property type="term" value="F:olfactory receptor activity"/>
    <property type="evidence" value="ECO:0007669"/>
    <property type="project" value="InterPro"/>
</dbReference>
<dbReference type="GeneID" id="117574457"/>
<keyword evidence="9" id="KW-0807">Transducer</keyword>
<comment type="subcellular location">
    <subcellularLocation>
        <location evidence="1">Cell membrane</location>
        <topology evidence="1">Multi-pass membrane protein</topology>
    </subcellularLocation>
</comment>
<name>A0A6P8XD51_DROAB</name>
<keyword evidence="11" id="KW-1185">Reference proteome</keyword>
<keyword evidence="8" id="KW-0675">Receptor</keyword>
<reference evidence="12" key="1">
    <citation type="submission" date="2025-08" db="UniProtKB">
        <authorList>
            <consortium name="RefSeq"/>
        </authorList>
    </citation>
    <scope>IDENTIFICATION</scope>
    <source>
        <strain evidence="12">15112-1751.03</strain>
        <tissue evidence="12">Whole Adult</tissue>
    </source>
</reference>
<evidence type="ECO:0000256" key="2">
    <source>
        <dbReference type="ARBA" id="ARBA00022475"/>
    </source>
</evidence>
<dbReference type="GO" id="GO:0005886">
    <property type="term" value="C:plasma membrane"/>
    <property type="evidence" value="ECO:0007669"/>
    <property type="project" value="UniProtKB-SubCell"/>
</dbReference>
<evidence type="ECO:0000256" key="4">
    <source>
        <dbReference type="ARBA" id="ARBA00022692"/>
    </source>
</evidence>
<evidence type="ECO:0000256" key="6">
    <source>
        <dbReference type="ARBA" id="ARBA00022989"/>
    </source>
</evidence>
<dbReference type="InterPro" id="IPR004117">
    <property type="entry name" value="7tm6_olfct_rcpt"/>
</dbReference>
<dbReference type="GO" id="GO:0005549">
    <property type="term" value="F:odorant binding"/>
    <property type="evidence" value="ECO:0007669"/>
    <property type="project" value="InterPro"/>
</dbReference>
<evidence type="ECO:0000256" key="10">
    <source>
        <dbReference type="SAM" id="Phobius"/>
    </source>
</evidence>
<evidence type="ECO:0000256" key="7">
    <source>
        <dbReference type="ARBA" id="ARBA00023136"/>
    </source>
</evidence>
<feature type="transmembrane region" description="Helical" evidence="10">
    <location>
        <begin position="75"/>
        <end position="96"/>
    </location>
</feature>
<evidence type="ECO:0000256" key="3">
    <source>
        <dbReference type="ARBA" id="ARBA00022606"/>
    </source>
</evidence>
<feature type="transmembrane region" description="Helical" evidence="10">
    <location>
        <begin position="116"/>
        <end position="135"/>
    </location>
</feature>
<accession>A0A6P8XD51</accession>
<keyword evidence="6 10" id="KW-1133">Transmembrane helix</keyword>
<keyword evidence="5" id="KW-0552">Olfaction</keyword>
<evidence type="ECO:0000313" key="12">
    <source>
        <dbReference type="RefSeq" id="XP_034114186.1"/>
    </source>
</evidence>
<evidence type="ECO:0000256" key="8">
    <source>
        <dbReference type="ARBA" id="ARBA00023170"/>
    </source>
</evidence>
<dbReference type="AlphaFoldDB" id="A0A6P8XD51"/>
<evidence type="ECO:0000256" key="5">
    <source>
        <dbReference type="ARBA" id="ARBA00022725"/>
    </source>
</evidence>
<keyword evidence="2" id="KW-1003">Cell membrane</keyword>
<dbReference type="Pfam" id="PF02949">
    <property type="entry name" value="7tm_6"/>
    <property type="match status" value="1"/>
</dbReference>
<keyword evidence="7 10" id="KW-0472">Membrane</keyword>
<protein>
    <submittedName>
        <fullName evidence="12">Odorant receptor 42b-like</fullName>
    </submittedName>
</protein>
<evidence type="ECO:0000313" key="11">
    <source>
        <dbReference type="Proteomes" id="UP000515160"/>
    </source>
</evidence>
<dbReference type="Proteomes" id="UP000515160">
    <property type="component" value="Chromosome 2R"/>
</dbReference>
<dbReference type="PANTHER" id="PTHR21137">
    <property type="entry name" value="ODORANT RECEPTOR"/>
    <property type="match status" value="1"/>
</dbReference>
<keyword evidence="3" id="KW-0716">Sensory transduction</keyword>
<dbReference type="GO" id="GO:0007165">
    <property type="term" value="P:signal transduction"/>
    <property type="evidence" value="ECO:0007669"/>
    <property type="project" value="UniProtKB-KW"/>
</dbReference>
<keyword evidence="4 10" id="KW-0812">Transmembrane</keyword>
<evidence type="ECO:0000256" key="1">
    <source>
        <dbReference type="ARBA" id="ARBA00004651"/>
    </source>
</evidence>
<evidence type="ECO:0000256" key="9">
    <source>
        <dbReference type="ARBA" id="ARBA00023224"/>
    </source>
</evidence>
<organism evidence="11 12">
    <name type="scientific">Drosophila albomicans</name>
    <name type="common">Fruit fly</name>
    <dbReference type="NCBI Taxonomy" id="7291"/>
    <lineage>
        <taxon>Eukaryota</taxon>
        <taxon>Metazoa</taxon>
        <taxon>Ecdysozoa</taxon>
        <taxon>Arthropoda</taxon>
        <taxon>Hexapoda</taxon>
        <taxon>Insecta</taxon>
        <taxon>Pterygota</taxon>
        <taxon>Neoptera</taxon>
        <taxon>Endopterygota</taxon>
        <taxon>Diptera</taxon>
        <taxon>Brachycera</taxon>
        <taxon>Muscomorpha</taxon>
        <taxon>Ephydroidea</taxon>
        <taxon>Drosophilidae</taxon>
        <taxon>Drosophila</taxon>
    </lineage>
</organism>
<gene>
    <name evidence="12" type="primary">LOC117574457</name>
</gene>
<proteinExistence type="predicted"/>